<dbReference type="GO" id="GO:0000123">
    <property type="term" value="C:histone acetyltransferase complex"/>
    <property type="evidence" value="ECO:0007669"/>
    <property type="project" value="TreeGrafter"/>
</dbReference>
<dbReference type="PANTHER" id="PTHR13808:SF1">
    <property type="entry name" value="HISTONE ACETYLTRANSFERASE"/>
    <property type="match status" value="1"/>
</dbReference>
<dbReference type="GO" id="GO:0008270">
    <property type="term" value="F:zinc ion binding"/>
    <property type="evidence" value="ECO:0007669"/>
    <property type="project" value="UniProtKB-KW"/>
</dbReference>
<dbReference type="Gene3D" id="1.20.1020.10">
    <property type="entry name" value="TAZ domain"/>
    <property type="match status" value="1"/>
</dbReference>
<evidence type="ECO:0000256" key="6">
    <source>
        <dbReference type="ARBA" id="ARBA00022833"/>
    </source>
</evidence>
<keyword evidence="5 12" id="KW-0863">Zinc-finger</keyword>
<dbReference type="GO" id="GO:0045944">
    <property type="term" value="P:positive regulation of transcription by RNA polymerase II"/>
    <property type="evidence" value="ECO:0007669"/>
    <property type="project" value="TreeGrafter"/>
</dbReference>
<evidence type="ECO:0000259" key="13">
    <source>
        <dbReference type="PROSITE" id="PS50134"/>
    </source>
</evidence>
<dbReference type="InterPro" id="IPR035898">
    <property type="entry name" value="TAZ_dom_sf"/>
</dbReference>
<keyword evidence="3" id="KW-0808">Transferase</keyword>
<keyword evidence="10" id="KW-0539">Nucleus</keyword>
<keyword evidence="8" id="KW-0805">Transcription regulation</keyword>
<feature type="zinc finger region" description="TAZ-type" evidence="12">
    <location>
        <begin position="20"/>
        <end position="107"/>
    </location>
</feature>
<dbReference type="GO" id="GO:0004402">
    <property type="term" value="F:histone acetyltransferase activity"/>
    <property type="evidence" value="ECO:0007669"/>
    <property type="project" value="InterPro"/>
</dbReference>
<dbReference type="Pfam" id="PF02135">
    <property type="entry name" value="zf-TAZ"/>
    <property type="match status" value="1"/>
</dbReference>
<keyword evidence="15" id="KW-1185">Reference proteome</keyword>
<dbReference type="GO" id="GO:0005667">
    <property type="term" value="C:transcription regulator complex"/>
    <property type="evidence" value="ECO:0007669"/>
    <property type="project" value="TreeGrafter"/>
</dbReference>
<dbReference type="GO" id="GO:0005634">
    <property type="term" value="C:nucleus"/>
    <property type="evidence" value="ECO:0007669"/>
    <property type="project" value="UniProtKB-SubCell"/>
</dbReference>
<dbReference type="EC" id="2.3.1.48" evidence="2"/>
<evidence type="ECO:0000313" key="14">
    <source>
        <dbReference type="EMBL" id="KAI1714013.1"/>
    </source>
</evidence>
<keyword evidence="4 12" id="KW-0479">Metal-binding</keyword>
<dbReference type="PROSITE" id="PS50134">
    <property type="entry name" value="ZF_TAZ"/>
    <property type="match status" value="1"/>
</dbReference>
<feature type="domain" description="TAZ-type" evidence="13">
    <location>
        <begin position="20"/>
        <end position="107"/>
    </location>
</feature>
<evidence type="ECO:0000256" key="4">
    <source>
        <dbReference type="ARBA" id="ARBA00022723"/>
    </source>
</evidence>
<dbReference type="AlphaFoldDB" id="A0AAD4N105"/>
<dbReference type="InterPro" id="IPR013178">
    <property type="entry name" value="Histone_AcTrfase_Rtt109/CBP"/>
</dbReference>
<keyword evidence="6 12" id="KW-0862">Zinc</keyword>
<evidence type="ECO:0000256" key="8">
    <source>
        <dbReference type="ARBA" id="ARBA00023015"/>
    </source>
</evidence>
<evidence type="ECO:0000256" key="5">
    <source>
        <dbReference type="ARBA" id="ARBA00022771"/>
    </source>
</evidence>
<evidence type="ECO:0000256" key="12">
    <source>
        <dbReference type="PROSITE-ProRule" id="PRU00203"/>
    </source>
</evidence>
<dbReference type="GO" id="GO:0003713">
    <property type="term" value="F:transcription coactivator activity"/>
    <property type="evidence" value="ECO:0007669"/>
    <property type="project" value="TreeGrafter"/>
</dbReference>
<comment type="catalytic activity">
    <reaction evidence="11">
        <text>L-lysyl-[protein] + acetyl-CoA = N(6)-acetyl-L-lysyl-[protein] + CoA + H(+)</text>
        <dbReference type="Rhea" id="RHEA:45948"/>
        <dbReference type="Rhea" id="RHEA-COMP:9752"/>
        <dbReference type="Rhea" id="RHEA-COMP:10731"/>
        <dbReference type="ChEBI" id="CHEBI:15378"/>
        <dbReference type="ChEBI" id="CHEBI:29969"/>
        <dbReference type="ChEBI" id="CHEBI:57287"/>
        <dbReference type="ChEBI" id="CHEBI:57288"/>
        <dbReference type="ChEBI" id="CHEBI:61930"/>
        <dbReference type="EC" id="2.3.1.48"/>
    </reaction>
</comment>
<evidence type="ECO:0000256" key="11">
    <source>
        <dbReference type="ARBA" id="ARBA00048017"/>
    </source>
</evidence>
<accession>A0AAD4N105</accession>
<organism evidence="14 15">
    <name type="scientific">Ditylenchus destructor</name>
    <dbReference type="NCBI Taxonomy" id="166010"/>
    <lineage>
        <taxon>Eukaryota</taxon>
        <taxon>Metazoa</taxon>
        <taxon>Ecdysozoa</taxon>
        <taxon>Nematoda</taxon>
        <taxon>Chromadorea</taxon>
        <taxon>Rhabditida</taxon>
        <taxon>Tylenchina</taxon>
        <taxon>Tylenchomorpha</taxon>
        <taxon>Sphaerularioidea</taxon>
        <taxon>Anguinidae</taxon>
        <taxon>Anguininae</taxon>
        <taxon>Ditylenchus</taxon>
    </lineage>
</organism>
<dbReference type="SUPFAM" id="SSF57933">
    <property type="entry name" value="TAZ domain"/>
    <property type="match status" value="1"/>
</dbReference>
<dbReference type="PANTHER" id="PTHR13808">
    <property type="entry name" value="CBP/P300-RELATED"/>
    <property type="match status" value="1"/>
</dbReference>
<sequence>MVVFSVPPASIPLHVMRPQDSEKNKLIQQQLVVLLHAHKCQQREKNDPRNRWPCTLPYCSTMKGVLVHMKNCTAGRQCTYPNCASSRQIITHWKNCSKDDCPVCKPVKSFNVNPGAAGGC</sequence>
<name>A0AAD4N105_9BILA</name>
<evidence type="ECO:0000256" key="1">
    <source>
        <dbReference type="ARBA" id="ARBA00004123"/>
    </source>
</evidence>
<gene>
    <name evidence="14" type="ORF">DdX_08903</name>
</gene>
<keyword evidence="9" id="KW-0804">Transcription</keyword>
<evidence type="ECO:0000256" key="3">
    <source>
        <dbReference type="ARBA" id="ARBA00022679"/>
    </source>
</evidence>
<dbReference type="EMBL" id="JAKKPZ010000014">
    <property type="protein sequence ID" value="KAI1714013.1"/>
    <property type="molecule type" value="Genomic_DNA"/>
</dbReference>
<evidence type="ECO:0000256" key="9">
    <source>
        <dbReference type="ARBA" id="ARBA00023163"/>
    </source>
</evidence>
<keyword evidence="7" id="KW-0156">Chromatin regulator</keyword>
<proteinExistence type="predicted"/>
<dbReference type="Proteomes" id="UP001201812">
    <property type="component" value="Unassembled WGS sequence"/>
</dbReference>
<protein>
    <recommendedName>
        <fullName evidence="2">histone acetyltransferase</fullName>
        <ecNumber evidence="2">2.3.1.48</ecNumber>
    </recommendedName>
</protein>
<comment type="caution">
    <text evidence="14">The sequence shown here is derived from an EMBL/GenBank/DDBJ whole genome shotgun (WGS) entry which is preliminary data.</text>
</comment>
<reference evidence="14" key="1">
    <citation type="submission" date="2022-01" db="EMBL/GenBank/DDBJ databases">
        <title>Genome Sequence Resource for Two Populations of Ditylenchus destructor, the Migratory Endoparasitic Phytonematode.</title>
        <authorList>
            <person name="Zhang H."/>
            <person name="Lin R."/>
            <person name="Xie B."/>
        </authorList>
    </citation>
    <scope>NUCLEOTIDE SEQUENCE</scope>
    <source>
        <strain evidence="14">BazhouSP</strain>
    </source>
</reference>
<evidence type="ECO:0000256" key="2">
    <source>
        <dbReference type="ARBA" id="ARBA00013184"/>
    </source>
</evidence>
<dbReference type="SMART" id="SM00551">
    <property type="entry name" value="ZnF_TAZ"/>
    <property type="match status" value="1"/>
</dbReference>
<dbReference type="InterPro" id="IPR000197">
    <property type="entry name" value="Znf_TAZ"/>
</dbReference>
<dbReference type="GO" id="GO:0031490">
    <property type="term" value="F:chromatin DNA binding"/>
    <property type="evidence" value="ECO:0007669"/>
    <property type="project" value="TreeGrafter"/>
</dbReference>
<evidence type="ECO:0000256" key="7">
    <source>
        <dbReference type="ARBA" id="ARBA00022853"/>
    </source>
</evidence>
<evidence type="ECO:0000313" key="15">
    <source>
        <dbReference type="Proteomes" id="UP001201812"/>
    </source>
</evidence>
<evidence type="ECO:0000256" key="10">
    <source>
        <dbReference type="ARBA" id="ARBA00023242"/>
    </source>
</evidence>
<comment type="subcellular location">
    <subcellularLocation>
        <location evidence="1">Nucleus</location>
    </subcellularLocation>
</comment>